<comment type="caution">
    <text evidence="9">The sequence shown here is derived from an EMBL/GenBank/DDBJ whole genome shotgun (WGS) entry which is preliminary data.</text>
</comment>
<feature type="transmembrane region" description="Helical" evidence="7">
    <location>
        <begin position="156"/>
        <end position="179"/>
    </location>
</feature>
<feature type="domain" description="Major facilitator superfamily (MFS) profile" evidence="8">
    <location>
        <begin position="18"/>
        <end position="444"/>
    </location>
</feature>
<dbReference type="PANTHER" id="PTHR43045:SF1">
    <property type="entry name" value="SHIKIMATE TRANSPORTER"/>
    <property type="match status" value="1"/>
</dbReference>
<evidence type="ECO:0000256" key="6">
    <source>
        <dbReference type="ARBA" id="ARBA00023136"/>
    </source>
</evidence>
<dbReference type="RefSeq" id="WP_201855690.1">
    <property type="nucleotide sequence ID" value="NZ_JAERRG010000019.1"/>
</dbReference>
<evidence type="ECO:0000256" key="4">
    <source>
        <dbReference type="ARBA" id="ARBA00022692"/>
    </source>
</evidence>
<dbReference type="SUPFAM" id="SSF103473">
    <property type="entry name" value="MFS general substrate transporter"/>
    <property type="match status" value="1"/>
</dbReference>
<keyword evidence="5 7" id="KW-1133">Transmembrane helix</keyword>
<dbReference type="Proteomes" id="UP000621510">
    <property type="component" value="Unassembled WGS sequence"/>
</dbReference>
<accession>A0ABS1Q0H2</accession>
<proteinExistence type="predicted"/>
<dbReference type="PANTHER" id="PTHR43045">
    <property type="entry name" value="SHIKIMATE TRANSPORTER"/>
    <property type="match status" value="1"/>
</dbReference>
<dbReference type="InterPro" id="IPR020846">
    <property type="entry name" value="MFS_dom"/>
</dbReference>
<reference evidence="9 10" key="1">
    <citation type="submission" date="2021-01" db="EMBL/GenBank/DDBJ databases">
        <title>WGS of actinomycetes isolated from Thailand.</title>
        <authorList>
            <person name="Thawai C."/>
        </authorList>
    </citation>
    <scope>NUCLEOTIDE SEQUENCE [LARGE SCALE GENOMIC DNA]</scope>
    <source>
        <strain evidence="9 10">CA3R110</strain>
    </source>
</reference>
<keyword evidence="3" id="KW-1003">Cell membrane</keyword>
<feature type="transmembrane region" description="Helical" evidence="7">
    <location>
        <begin position="351"/>
        <end position="370"/>
    </location>
</feature>
<dbReference type="InterPro" id="IPR005829">
    <property type="entry name" value="Sugar_transporter_CS"/>
</dbReference>
<dbReference type="PROSITE" id="PS50850">
    <property type="entry name" value="MFS"/>
    <property type="match status" value="1"/>
</dbReference>
<feature type="transmembrane region" description="Helical" evidence="7">
    <location>
        <begin position="191"/>
        <end position="210"/>
    </location>
</feature>
<dbReference type="EMBL" id="JAERRG010000019">
    <property type="protein sequence ID" value="MBL1117870.1"/>
    <property type="molecule type" value="Genomic_DNA"/>
</dbReference>
<feature type="transmembrane region" description="Helical" evidence="7">
    <location>
        <begin position="391"/>
        <end position="415"/>
    </location>
</feature>
<evidence type="ECO:0000256" key="3">
    <source>
        <dbReference type="ARBA" id="ARBA00022475"/>
    </source>
</evidence>
<evidence type="ECO:0000256" key="7">
    <source>
        <dbReference type="SAM" id="Phobius"/>
    </source>
</evidence>
<feature type="transmembrane region" description="Helical" evidence="7">
    <location>
        <begin position="421"/>
        <end position="440"/>
    </location>
</feature>
<keyword evidence="2" id="KW-0813">Transport</keyword>
<sequence>MTHTGSSATRRPVFQPKVALAAVFGTTVEWYDFALYGTAAALVFNKVYFPDSEPLVGTVLAYGTFAIGFLARPLGGAYFGERGDTQGRKGVLVATLLMMGLATTAIGLLPTHAQIGVAAPVLLTLLRFVQGFAAGGEKTGALIILFENAPPKWRGLLTSLPAIGTGTGTLLSTGAFALTTGLLSEDAFLSWGWRIPFLLSAGLTFFGLWVRRSLPETAEFQQVRQDTRQAGRSAAKSGRPLRQRIAGSRCVAAWRRYPKEMLIVIGAGAAENAGYYVFGTFSVTYAEDRGLPTAALLSGISLVAAVKLVTVPAFGALSDRVGRRPVSIGGALVLLAAAWPFFTVIDGGHTWAIWLALFLTLGIGQSAVLGSQPAFFAELFDTTVRFSAVGIANNIGTVLTGGLAPMLASALLLWFDHSVTGVVVFIALMSALTVVTVALARETRGAADPAEETAAPEQNLQAAP</sequence>
<dbReference type="CDD" id="cd17369">
    <property type="entry name" value="MFS_ShiA_like"/>
    <property type="match status" value="1"/>
</dbReference>
<feature type="transmembrane region" description="Helical" evidence="7">
    <location>
        <begin position="59"/>
        <end position="79"/>
    </location>
</feature>
<evidence type="ECO:0000313" key="9">
    <source>
        <dbReference type="EMBL" id="MBL1117870.1"/>
    </source>
</evidence>
<evidence type="ECO:0000256" key="2">
    <source>
        <dbReference type="ARBA" id="ARBA00022448"/>
    </source>
</evidence>
<dbReference type="InterPro" id="IPR036259">
    <property type="entry name" value="MFS_trans_sf"/>
</dbReference>
<keyword evidence="4 7" id="KW-0812">Transmembrane</keyword>
<keyword evidence="10" id="KW-1185">Reference proteome</keyword>
<keyword evidence="6 7" id="KW-0472">Membrane</keyword>
<comment type="subcellular location">
    <subcellularLocation>
        <location evidence="1">Cell membrane</location>
        <topology evidence="1">Multi-pass membrane protein</topology>
    </subcellularLocation>
</comment>
<feature type="transmembrane region" description="Helical" evidence="7">
    <location>
        <begin position="261"/>
        <end position="278"/>
    </location>
</feature>
<dbReference type="InterPro" id="IPR005828">
    <property type="entry name" value="MFS_sugar_transport-like"/>
</dbReference>
<protein>
    <submittedName>
        <fullName evidence="9">MHS family MFS transporter</fullName>
    </submittedName>
</protein>
<gene>
    <name evidence="9" type="ORF">JK364_36665</name>
</gene>
<evidence type="ECO:0000259" key="8">
    <source>
        <dbReference type="PROSITE" id="PS50850"/>
    </source>
</evidence>
<name>A0ABS1Q0H2_9ACTN</name>
<dbReference type="Pfam" id="PF00083">
    <property type="entry name" value="Sugar_tr"/>
    <property type="match status" value="1"/>
</dbReference>
<feature type="transmembrane region" description="Helical" evidence="7">
    <location>
        <begin position="91"/>
        <end position="109"/>
    </location>
</feature>
<dbReference type="Gene3D" id="1.20.1250.20">
    <property type="entry name" value="MFS general substrate transporter like domains"/>
    <property type="match status" value="2"/>
</dbReference>
<organism evidence="9 10">
    <name type="scientific">Streptomyces endocoffeicus</name>
    <dbReference type="NCBI Taxonomy" id="2898945"/>
    <lineage>
        <taxon>Bacteria</taxon>
        <taxon>Bacillati</taxon>
        <taxon>Actinomycetota</taxon>
        <taxon>Actinomycetes</taxon>
        <taxon>Kitasatosporales</taxon>
        <taxon>Streptomycetaceae</taxon>
        <taxon>Streptomyces</taxon>
    </lineage>
</organism>
<evidence type="ECO:0000313" key="10">
    <source>
        <dbReference type="Proteomes" id="UP000621510"/>
    </source>
</evidence>
<feature type="transmembrane region" description="Helical" evidence="7">
    <location>
        <begin position="290"/>
        <end position="314"/>
    </location>
</feature>
<feature type="transmembrane region" description="Helical" evidence="7">
    <location>
        <begin position="326"/>
        <end position="345"/>
    </location>
</feature>
<dbReference type="PROSITE" id="PS00217">
    <property type="entry name" value="SUGAR_TRANSPORT_2"/>
    <property type="match status" value="1"/>
</dbReference>
<feature type="transmembrane region" description="Helical" evidence="7">
    <location>
        <begin position="115"/>
        <end position="135"/>
    </location>
</feature>
<evidence type="ECO:0000256" key="1">
    <source>
        <dbReference type="ARBA" id="ARBA00004651"/>
    </source>
</evidence>
<evidence type="ECO:0000256" key="5">
    <source>
        <dbReference type="ARBA" id="ARBA00022989"/>
    </source>
</evidence>